<gene>
    <name evidence="1" type="ORF">SAC12_113</name>
</gene>
<dbReference type="EMBL" id="KU052488">
    <property type="protein sequence ID" value="ALY06934.1"/>
    <property type="molecule type" value="Genomic_DNA"/>
</dbReference>
<accession>A0A1I9KL10</accession>
<dbReference type="Proteomes" id="UP000223158">
    <property type="component" value="Segment"/>
</dbReference>
<reference evidence="1 2" key="1">
    <citation type="submission" date="2015-11" db="EMBL/GenBank/DDBJ databases">
        <title>Lactobacillus brevis bacteriophage SA-C12: a mosaic Myoviridae member.</title>
        <authorList>
            <person name="Mahony J."/>
        </authorList>
    </citation>
    <scope>NUCLEOTIDE SEQUENCE [LARGE SCALE GENOMIC DNA]</scope>
</reference>
<evidence type="ECO:0000313" key="1">
    <source>
        <dbReference type="EMBL" id="ALY06934.1"/>
    </source>
</evidence>
<evidence type="ECO:0000313" key="2">
    <source>
        <dbReference type="Proteomes" id="UP000223158"/>
    </source>
</evidence>
<organism evidence="1 2">
    <name type="scientific">Lactobacillus phage SA-C12</name>
    <dbReference type="NCBI Taxonomy" id="1755697"/>
    <lineage>
        <taxon>Viruses</taxon>
        <taxon>Duplodnaviria</taxon>
        <taxon>Heunggongvirae</taxon>
        <taxon>Uroviricota</taxon>
        <taxon>Caudoviricetes</taxon>
        <taxon>Tybeckvirinae</taxon>
        <taxon>Lenusvirus</taxon>
        <taxon>Lenusvirus SAC12</taxon>
    </lineage>
</organism>
<name>A0A1I9KL10_9CAUD</name>
<sequence>MCILHNRRILMKYLVKDEYYDLKDEDKVLHSVYRLVDNETPSGEILGDLAEMMLPEYQHDKWEELFQEDKVGCGTSEVYEFVDGKTVGENLISVVMKEGAYIE</sequence>
<proteinExistence type="predicted"/>
<protein>
    <submittedName>
        <fullName evidence="1">Uncharacterized protein</fullName>
    </submittedName>
</protein>
<keyword evidence="2" id="KW-1185">Reference proteome</keyword>